<keyword evidence="1 2" id="KW-0238">DNA-binding</keyword>
<keyword evidence="2" id="KW-0539">Nucleus</keyword>
<evidence type="ECO:0000259" key="4">
    <source>
        <dbReference type="PROSITE" id="PS50039"/>
    </source>
</evidence>
<reference evidence="5" key="1">
    <citation type="submission" date="2021-06" db="EMBL/GenBank/DDBJ databases">
        <authorList>
            <person name="Kallberg Y."/>
            <person name="Tangrot J."/>
            <person name="Rosling A."/>
        </authorList>
    </citation>
    <scope>NUCLEOTIDE SEQUENCE</scope>
    <source>
        <strain evidence="5">MT106</strain>
    </source>
</reference>
<dbReference type="InterPro" id="IPR036388">
    <property type="entry name" value="WH-like_DNA-bd_sf"/>
</dbReference>
<dbReference type="OrthoDB" id="5954824at2759"/>
<dbReference type="AlphaFoldDB" id="A0A9N8VD03"/>
<dbReference type="SUPFAM" id="SSF46785">
    <property type="entry name" value="Winged helix' DNA-binding domain"/>
    <property type="match status" value="1"/>
</dbReference>
<feature type="compositionally biased region" description="Polar residues" evidence="3">
    <location>
        <begin position="390"/>
        <end position="407"/>
    </location>
</feature>
<feature type="region of interest" description="Disordered" evidence="3">
    <location>
        <begin position="252"/>
        <end position="273"/>
    </location>
</feature>
<dbReference type="CDD" id="cd00059">
    <property type="entry name" value="FH_FOX"/>
    <property type="match status" value="1"/>
</dbReference>
<dbReference type="GO" id="GO:0000981">
    <property type="term" value="F:DNA-binding transcription factor activity, RNA polymerase II-specific"/>
    <property type="evidence" value="ECO:0007669"/>
    <property type="project" value="TreeGrafter"/>
</dbReference>
<comment type="subcellular location">
    <subcellularLocation>
        <location evidence="2">Nucleus</location>
    </subcellularLocation>
</comment>
<evidence type="ECO:0000256" key="3">
    <source>
        <dbReference type="SAM" id="MobiDB-lite"/>
    </source>
</evidence>
<feature type="region of interest" description="Disordered" evidence="3">
    <location>
        <begin position="153"/>
        <end position="175"/>
    </location>
</feature>
<dbReference type="SMART" id="SM00339">
    <property type="entry name" value="FH"/>
    <property type="match status" value="1"/>
</dbReference>
<dbReference type="PRINTS" id="PR00053">
    <property type="entry name" value="FORKHEAD"/>
</dbReference>
<evidence type="ECO:0000256" key="2">
    <source>
        <dbReference type="PROSITE-ProRule" id="PRU00089"/>
    </source>
</evidence>
<dbReference type="EMBL" id="CAJVPL010000093">
    <property type="protein sequence ID" value="CAG8445548.1"/>
    <property type="molecule type" value="Genomic_DNA"/>
</dbReference>
<evidence type="ECO:0000313" key="6">
    <source>
        <dbReference type="Proteomes" id="UP000789831"/>
    </source>
</evidence>
<dbReference type="Pfam" id="PF00250">
    <property type="entry name" value="Forkhead"/>
    <property type="match status" value="1"/>
</dbReference>
<organism evidence="5 6">
    <name type="scientific">Ambispora gerdemannii</name>
    <dbReference type="NCBI Taxonomy" id="144530"/>
    <lineage>
        <taxon>Eukaryota</taxon>
        <taxon>Fungi</taxon>
        <taxon>Fungi incertae sedis</taxon>
        <taxon>Mucoromycota</taxon>
        <taxon>Glomeromycotina</taxon>
        <taxon>Glomeromycetes</taxon>
        <taxon>Archaeosporales</taxon>
        <taxon>Ambisporaceae</taxon>
        <taxon>Ambispora</taxon>
    </lineage>
</organism>
<dbReference type="PANTHER" id="PTHR11829:SF343">
    <property type="entry name" value="FORK-HEAD DOMAIN-CONTAINING PROTEIN"/>
    <property type="match status" value="1"/>
</dbReference>
<dbReference type="InterPro" id="IPR001766">
    <property type="entry name" value="Fork_head_dom"/>
</dbReference>
<dbReference type="Proteomes" id="UP000789831">
    <property type="component" value="Unassembled WGS sequence"/>
</dbReference>
<dbReference type="InterPro" id="IPR036390">
    <property type="entry name" value="WH_DNA-bd_sf"/>
</dbReference>
<evidence type="ECO:0000313" key="5">
    <source>
        <dbReference type="EMBL" id="CAG8445548.1"/>
    </source>
</evidence>
<proteinExistence type="predicted"/>
<dbReference type="PROSITE" id="PS50039">
    <property type="entry name" value="FORK_HEAD_3"/>
    <property type="match status" value="1"/>
</dbReference>
<keyword evidence="6" id="KW-1185">Reference proteome</keyword>
<sequence length="429" mass="47487">MEIDEFLKEAMASTFLGCSENDYYNGMMFANELNFFPSEDIIYATPFFTASDGDNDAFVNNDNNASTSTSKTSLNNITSSVSTFLDNTLDTTTISTTPIQVTPTKETTTSFEMVNNRGHTKHADTLSDVLSDSTSITQNLMNGKLTMEEVLNNKQQRKKKHKTSSSSSSSRQAILQSADRKMTLNEIYTWITDNYPYYQREEKSGSGWENSIRHNLSLNKAFKRLPRTEGQPGKGCYWTILPEHESIIKNSSFKERRSSKKFKTPPAAKSSTPISVKIESNGGIVDSNPSIVSQSPPQLKEEVFTTPVVPLGQSNGDTLTQIAAEAMVEMQTHNIKIEMTDLTRADENGVAHSTIAVKAEHAMTPRAKKQASGLIENKKDDVDEGYGDTEIQTESKSTRTTKNTPATPDNLKSPIKEFVSPAEVLLQPL</sequence>
<protein>
    <submittedName>
        <fullName evidence="5">6491_t:CDS:1</fullName>
    </submittedName>
</protein>
<dbReference type="InterPro" id="IPR050211">
    <property type="entry name" value="FOX_domain-containing"/>
</dbReference>
<feature type="domain" description="Fork-head" evidence="4">
    <location>
        <begin position="172"/>
        <end position="258"/>
    </location>
</feature>
<dbReference type="GO" id="GO:0000978">
    <property type="term" value="F:RNA polymerase II cis-regulatory region sequence-specific DNA binding"/>
    <property type="evidence" value="ECO:0007669"/>
    <property type="project" value="TreeGrafter"/>
</dbReference>
<dbReference type="Gene3D" id="1.10.10.10">
    <property type="entry name" value="Winged helix-like DNA-binding domain superfamily/Winged helix DNA-binding domain"/>
    <property type="match status" value="1"/>
</dbReference>
<dbReference type="GO" id="GO:0005634">
    <property type="term" value="C:nucleus"/>
    <property type="evidence" value="ECO:0007669"/>
    <property type="project" value="UniProtKB-SubCell"/>
</dbReference>
<dbReference type="PANTHER" id="PTHR11829">
    <property type="entry name" value="FORKHEAD BOX PROTEIN"/>
    <property type="match status" value="1"/>
</dbReference>
<accession>A0A9N8VD03</accession>
<evidence type="ECO:0000256" key="1">
    <source>
        <dbReference type="ARBA" id="ARBA00023125"/>
    </source>
</evidence>
<gene>
    <name evidence="5" type="ORF">AGERDE_LOCUS1385</name>
</gene>
<feature type="DNA-binding region" description="Fork-head" evidence="2">
    <location>
        <begin position="172"/>
        <end position="258"/>
    </location>
</feature>
<feature type="region of interest" description="Disordered" evidence="3">
    <location>
        <begin position="362"/>
        <end position="418"/>
    </location>
</feature>
<comment type="caution">
    <text evidence="5">The sequence shown here is derived from an EMBL/GenBank/DDBJ whole genome shotgun (WGS) entry which is preliminary data.</text>
</comment>
<name>A0A9N8VD03_9GLOM</name>